<protein>
    <submittedName>
        <fullName evidence="9">Uncharacterized protein</fullName>
    </submittedName>
</protein>
<evidence type="ECO:0000256" key="5">
    <source>
        <dbReference type="ARBA" id="ARBA00022692"/>
    </source>
</evidence>
<dbReference type="RefSeq" id="WP_066229268.1">
    <property type="nucleotide sequence ID" value="NZ_LQYN01000028.1"/>
</dbReference>
<comment type="caution">
    <text evidence="9">The sequence shown here is derived from an EMBL/GenBank/DDBJ whole genome shotgun (WGS) entry which is preliminary data.</text>
</comment>
<feature type="transmembrane region" description="Helical" evidence="8">
    <location>
        <begin position="185"/>
        <end position="205"/>
    </location>
</feature>
<keyword evidence="7 8" id="KW-0472">Membrane</keyword>
<feature type="transmembrane region" description="Helical" evidence="8">
    <location>
        <begin position="143"/>
        <end position="165"/>
    </location>
</feature>
<keyword evidence="5 8" id="KW-0812">Transmembrane</keyword>
<dbReference type="PATRIC" id="fig|46224.3.peg.2027"/>
<feature type="transmembrane region" description="Helical" evidence="8">
    <location>
        <begin position="43"/>
        <end position="62"/>
    </location>
</feature>
<gene>
    <name evidence="9" type="ORF">B4102_1870</name>
</gene>
<evidence type="ECO:0000256" key="3">
    <source>
        <dbReference type="ARBA" id="ARBA00022448"/>
    </source>
</evidence>
<feature type="transmembrane region" description="Helical" evidence="8">
    <location>
        <begin position="12"/>
        <end position="31"/>
    </location>
</feature>
<dbReference type="EMBL" id="LQYN01000028">
    <property type="protein sequence ID" value="KYD08863.1"/>
    <property type="molecule type" value="Genomic_DNA"/>
</dbReference>
<dbReference type="AlphaFoldDB" id="A0A150L937"/>
<keyword evidence="10" id="KW-1185">Reference proteome</keyword>
<evidence type="ECO:0000256" key="6">
    <source>
        <dbReference type="ARBA" id="ARBA00022989"/>
    </source>
</evidence>
<evidence type="ECO:0000256" key="7">
    <source>
        <dbReference type="ARBA" id="ARBA00023136"/>
    </source>
</evidence>
<proteinExistence type="inferred from homology"/>
<evidence type="ECO:0000256" key="4">
    <source>
        <dbReference type="ARBA" id="ARBA00022544"/>
    </source>
</evidence>
<feature type="transmembrane region" description="Helical" evidence="8">
    <location>
        <begin position="332"/>
        <end position="355"/>
    </location>
</feature>
<comment type="subcellular location">
    <subcellularLocation>
        <location evidence="1">Membrane</location>
        <topology evidence="1">Multi-pass membrane protein</topology>
    </subcellularLocation>
</comment>
<dbReference type="OrthoDB" id="2380240at2"/>
<dbReference type="GO" id="GO:0016020">
    <property type="term" value="C:membrane"/>
    <property type="evidence" value="ECO:0007669"/>
    <property type="project" value="UniProtKB-SubCell"/>
</dbReference>
<reference evidence="9 10" key="1">
    <citation type="submission" date="2016-01" db="EMBL/GenBank/DDBJ databases">
        <title>Genome Sequences of Twelve Sporeforming Bacillus Species Isolated from Foods.</title>
        <authorList>
            <person name="Berendsen E.M."/>
            <person name="Wells-Bennik M.H."/>
            <person name="Krawcyk A.O."/>
            <person name="De Jong A."/>
            <person name="Holsappel S."/>
            <person name="Eijlander R.T."/>
            <person name="Kuipers O.P."/>
        </authorList>
    </citation>
    <scope>NUCLEOTIDE SEQUENCE [LARGE SCALE GENOMIC DNA]</scope>
    <source>
        <strain evidence="9 10">B4102</strain>
    </source>
</reference>
<keyword evidence="6 8" id="KW-1133">Transmembrane helix</keyword>
<comment type="similarity">
    <text evidence="2">Belongs to the amino acid-polyamine-organocation (APC) superfamily. Spore germination protein (SGP) (TC 2.A.3.9) family.</text>
</comment>
<dbReference type="Gene3D" id="1.20.1740.10">
    <property type="entry name" value="Amino acid/polyamine transporter I"/>
    <property type="match status" value="1"/>
</dbReference>
<dbReference type="GO" id="GO:0009847">
    <property type="term" value="P:spore germination"/>
    <property type="evidence" value="ECO:0007669"/>
    <property type="project" value="InterPro"/>
</dbReference>
<feature type="transmembrane region" description="Helical" evidence="8">
    <location>
        <begin position="303"/>
        <end position="320"/>
    </location>
</feature>
<sequence>MQSVPENRKISPSLVFFAISSVQIGVGALGFQRIIAKTAGYDAWISVIIAGLATNMIMWIMYKIVELGKEDLGENHRYVFGKWIGGIFNTFFILYFTSFIIIVLRTYIEIVQVWMFADLNVFMFALFFLVLCIYVVKGGFRTVVGIAFFGVVLPSYLIILFGFTIPYADFHHFLPIFDHSLKDLIIASKQMSLTYMGYESFLIYYPFIKDKQKSKKWAHAALLGTTALYLYTTLISFGYYSEGQLQKDVWATLTTWKIVHLPVVERFEYVGIANWCLIILPNACLALWCATRLLKQTYRLPQRIGVYLVGAIAVCIIPIFDTRQEIDLLNSLLGNFGFIVNFIYLPLLLILIWMVKKVKKKT</sequence>
<keyword evidence="3" id="KW-0813">Transport</keyword>
<evidence type="ECO:0000313" key="10">
    <source>
        <dbReference type="Proteomes" id="UP000075666"/>
    </source>
</evidence>
<dbReference type="NCBIfam" id="TIGR00912">
    <property type="entry name" value="2A0309"/>
    <property type="match status" value="1"/>
</dbReference>
<dbReference type="PANTHER" id="PTHR34975">
    <property type="entry name" value="SPORE GERMINATION PROTEIN A2"/>
    <property type="match status" value="1"/>
</dbReference>
<dbReference type="STRING" id="46224.B4102_1870"/>
<feature type="transmembrane region" description="Helical" evidence="8">
    <location>
        <begin position="114"/>
        <end position="136"/>
    </location>
</feature>
<evidence type="ECO:0000313" key="9">
    <source>
        <dbReference type="EMBL" id="KYD08863.1"/>
    </source>
</evidence>
<evidence type="ECO:0000256" key="8">
    <source>
        <dbReference type="SAM" id="Phobius"/>
    </source>
</evidence>
<dbReference type="PANTHER" id="PTHR34975:SF2">
    <property type="entry name" value="SPORE GERMINATION PROTEIN A2"/>
    <property type="match status" value="1"/>
</dbReference>
<dbReference type="Pfam" id="PF03845">
    <property type="entry name" value="Spore_permease"/>
    <property type="match status" value="1"/>
</dbReference>
<feature type="transmembrane region" description="Helical" evidence="8">
    <location>
        <begin position="83"/>
        <end position="108"/>
    </location>
</feature>
<evidence type="ECO:0000256" key="2">
    <source>
        <dbReference type="ARBA" id="ARBA00007998"/>
    </source>
</evidence>
<accession>A0A150L937</accession>
<name>A0A150L937_9BACI</name>
<feature type="transmembrane region" description="Helical" evidence="8">
    <location>
        <begin position="217"/>
        <end position="240"/>
    </location>
</feature>
<organism evidence="9 10">
    <name type="scientific">Heyndrickxia sporothermodurans</name>
    <dbReference type="NCBI Taxonomy" id="46224"/>
    <lineage>
        <taxon>Bacteria</taxon>
        <taxon>Bacillati</taxon>
        <taxon>Bacillota</taxon>
        <taxon>Bacilli</taxon>
        <taxon>Bacillales</taxon>
        <taxon>Bacillaceae</taxon>
        <taxon>Heyndrickxia</taxon>
    </lineage>
</organism>
<evidence type="ECO:0000256" key="1">
    <source>
        <dbReference type="ARBA" id="ARBA00004141"/>
    </source>
</evidence>
<dbReference type="InterPro" id="IPR004761">
    <property type="entry name" value="Spore_GerAB"/>
</dbReference>
<feature type="transmembrane region" description="Helical" evidence="8">
    <location>
        <begin position="272"/>
        <end position="291"/>
    </location>
</feature>
<keyword evidence="4" id="KW-0309">Germination</keyword>
<dbReference type="Proteomes" id="UP000075666">
    <property type="component" value="Unassembled WGS sequence"/>
</dbReference>